<dbReference type="AlphaFoldDB" id="A0A812P015"/>
<dbReference type="Proteomes" id="UP000601435">
    <property type="component" value="Unassembled WGS sequence"/>
</dbReference>
<comment type="caution">
    <text evidence="1">The sequence shown here is derived from an EMBL/GenBank/DDBJ whole genome shotgun (WGS) entry which is preliminary data.</text>
</comment>
<evidence type="ECO:0000313" key="2">
    <source>
        <dbReference type="Proteomes" id="UP000601435"/>
    </source>
</evidence>
<sequence>ITSVVILVNPPGGSLAVPSPKNTPTSMALASCVSGECKEGGPGIVQQVQVPQPKIQAIDTHLKVAKIDGRLPISYPTANKSLIYIFGYNAQEAGDSLDDTTVQELRSLGYE</sequence>
<evidence type="ECO:0000313" key="1">
    <source>
        <dbReference type="EMBL" id="CAE7334321.1"/>
    </source>
</evidence>
<dbReference type="EMBL" id="CAJNJA010014033">
    <property type="protein sequence ID" value="CAE7334321.1"/>
    <property type="molecule type" value="Genomic_DNA"/>
</dbReference>
<keyword evidence="2" id="KW-1185">Reference proteome</keyword>
<accession>A0A812P015</accession>
<organism evidence="1 2">
    <name type="scientific">Symbiodinium necroappetens</name>
    <dbReference type="NCBI Taxonomy" id="1628268"/>
    <lineage>
        <taxon>Eukaryota</taxon>
        <taxon>Sar</taxon>
        <taxon>Alveolata</taxon>
        <taxon>Dinophyceae</taxon>
        <taxon>Suessiales</taxon>
        <taxon>Symbiodiniaceae</taxon>
        <taxon>Symbiodinium</taxon>
    </lineage>
</organism>
<dbReference type="OrthoDB" id="440527at2759"/>
<name>A0A812P015_9DINO</name>
<feature type="non-terminal residue" evidence="1">
    <location>
        <position position="1"/>
    </location>
</feature>
<protein>
    <submittedName>
        <fullName evidence="1">Uncharacterized protein</fullName>
    </submittedName>
</protein>
<gene>
    <name evidence="1" type="ORF">SNEC2469_LOCUS8526</name>
</gene>
<proteinExistence type="predicted"/>
<feature type="non-terminal residue" evidence="1">
    <location>
        <position position="111"/>
    </location>
</feature>
<reference evidence="1" key="1">
    <citation type="submission" date="2021-02" db="EMBL/GenBank/DDBJ databases">
        <authorList>
            <person name="Dougan E. K."/>
            <person name="Rhodes N."/>
            <person name="Thang M."/>
            <person name="Chan C."/>
        </authorList>
    </citation>
    <scope>NUCLEOTIDE SEQUENCE</scope>
</reference>